<organism evidence="2 3">
    <name type="scientific">Polaribacter butkevichii</name>
    <dbReference type="NCBI Taxonomy" id="218490"/>
    <lineage>
        <taxon>Bacteria</taxon>
        <taxon>Pseudomonadati</taxon>
        <taxon>Bacteroidota</taxon>
        <taxon>Flavobacteriia</taxon>
        <taxon>Flavobacteriales</taxon>
        <taxon>Flavobacteriaceae</taxon>
    </lineage>
</organism>
<gene>
    <name evidence="2" type="ORF">BTO14_13755</name>
</gene>
<comment type="caution">
    <text evidence="2">The sequence shown here is derived from an EMBL/GenBank/DDBJ whole genome shotgun (WGS) entry which is preliminary data.</text>
</comment>
<dbReference type="Proteomes" id="UP000247345">
    <property type="component" value="Unassembled WGS sequence"/>
</dbReference>
<dbReference type="SUPFAM" id="SSF48452">
    <property type="entry name" value="TPR-like"/>
    <property type="match status" value="1"/>
</dbReference>
<proteinExistence type="predicted"/>
<evidence type="ECO:0008006" key="4">
    <source>
        <dbReference type="Google" id="ProtNLM"/>
    </source>
</evidence>
<protein>
    <recommendedName>
        <fullName evidence="4">Tetratricopeptide repeat protein</fullName>
    </recommendedName>
</protein>
<keyword evidence="1" id="KW-1133">Transmembrane helix</keyword>
<name>A0A2P6C851_9FLAO</name>
<evidence type="ECO:0000256" key="1">
    <source>
        <dbReference type="SAM" id="Phobius"/>
    </source>
</evidence>
<reference evidence="2 3" key="1">
    <citation type="submission" date="2016-12" db="EMBL/GenBank/DDBJ databases">
        <title>Trade-off between light-utilization and light-protection in marine flavobacteria.</title>
        <authorList>
            <person name="Kumagai Y."/>
            <person name="Yoshizawa S."/>
            <person name="Kogure K."/>
            <person name="Iwasaki W."/>
        </authorList>
    </citation>
    <scope>NUCLEOTIDE SEQUENCE [LARGE SCALE GENOMIC DNA]</scope>
    <source>
        <strain evidence="2 3">KCTC 12100</strain>
    </source>
</reference>
<dbReference type="EMBL" id="MSCK01000002">
    <property type="protein sequence ID" value="PQJ69092.1"/>
    <property type="molecule type" value="Genomic_DNA"/>
</dbReference>
<dbReference type="AlphaFoldDB" id="A0A2P6C851"/>
<evidence type="ECO:0000313" key="3">
    <source>
        <dbReference type="Proteomes" id="UP000247345"/>
    </source>
</evidence>
<keyword evidence="1" id="KW-0812">Transmembrane</keyword>
<evidence type="ECO:0000313" key="2">
    <source>
        <dbReference type="EMBL" id="PQJ69092.1"/>
    </source>
</evidence>
<accession>A0A2P6C851</accession>
<dbReference type="InterPro" id="IPR011990">
    <property type="entry name" value="TPR-like_helical_dom_sf"/>
</dbReference>
<dbReference type="Gene3D" id="1.25.40.10">
    <property type="entry name" value="Tetratricopeptide repeat domain"/>
    <property type="match status" value="2"/>
</dbReference>
<feature type="transmembrane region" description="Helical" evidence="1">
    <location>
        <begin position="20"/>
        <end position="36"/>
    </location>
</feature>
<sequence>MIIRLENKEQRKKRAIYVKYALFSLFFMLCSFNFYAQDSIPIAKDLTEEKELNFQQFFFKALSEKSIGNYQKAIENLESCNQILIDNEAVYFEFSKNYLLLNKTLLAKEYIKRALEEVPNNSWMLKHLVKIYVKDRNYSDAISVQQKLVVLNLKERSYLLQLYLQQKEYKKAILLMDEMERDNALSSSFKKIKNNLENKESKTVVEKTVKPDASLEDQFKEEKSYAVLKQILITSKENSEVLLKYSNEGVSLFPAQPFVYLMKGKALNYQKKYKKALLSLQNGIDFVIEDAMESNFYKEMAISYKGLGDFNKEKKFIEKSKKIKK</sequence>
<keyword evidence="3" id="KW-1185">Reference proteome</keyword>
<keyword evidence="1" id="KW-0472">Membrane</keyword>
<dbReference type="RefSeq" id="WP_245893542.1">
    <property type="nucleotide sequence ID" value="NZ_CP150661.1"/>
</dbReference>